<dbReference type="PANTHER" id="PTHR43798">
    <property type="entry name" value="MONOACYLGLYCEROL LIPASE"/>
    <property type="match status" value="1"/>
</dbReference>
<dbReference type="InterPro" id="IPR029058">
    <property type="entry name" value="AB_hydrolase_fold"/>
</dbReference>
<dbReference type="EMBL" id="BKAL01000008">
    <property type="protein sequence ID" value="GEP69904.1"/>
    <property type="molecule type" value="Genomic_DNA"/>
</dbReference>
<sequence>MTELSTSRPVPVVLLHGITDDGHCWPGVVAHLRAAGDGRQVLTPSALWHGGRTGEGRTSLTISALATDAAATIAASLDRPAVVVGHSMGGVTAEELALLAPELVAALVLVDPAWVGDDPADGGAAPAWLREFAGSFERAPQAGLEQWSRSQNPGWPDDEHEPWAASKKALDLEITRVPHHWGEREWPKALAGLVDARIPVTLVTGDTAAGAIVDEAMAAAAGAALGRSGEDEGGLLTHVALAATGHNIHRDDRPGFLRVLDDAIARADAAAL</sequence>
<dbReference type="OrthoDB" id="8444301at2"/>
<dbReference type="RefSeq" id="WP_146953668.1">
    <property type="nucleotide sequence ID" value="NZ_BAABBJ010000001.1"/>
</dbReference>
<evidence type="ECO:0000313" key="3">
    <source>
        <dbReference type="Proteomes" id="UP000321798"/>
    </source>
</evidence>
<name>A0A512PFC3_9CELL</name>
<dbReference type="AlphaFoldDB" id="A0A512PFC3"/>
<keyword evidence="2" id="KW-0378">Hydrolase</keyword>
<dbReference type="GO" id="GO:0047372">
    <property type="term" value="F:monoacylglycerol lipase activity"/>
    <property type="evidence" value="ECO:0007669"/>
    <property type="project" value="TreeGrafter"/>
</dbReference>
<dbReference type="Proteomes" id="UP000321798">
    <property type="component" value="Unassembled WGS sequence"/>
</dbReference>
<dbReference type="GO" id="GO:0046464">
    <property type="term" value="P:acylglycerol catabolic process"/>
    <property type="evidence" value="ECO:0007669"/>
    <property type="project" value="TreeGrafter"/>
</dbReference>
<accession>A0A512PFC3</accession>
<dbReference type="InterPro" id="IPR050266">
    <property type="entry name" value="AB_hydrolase_sf"/>
</dbReference>
<dbReference type="Gene3D" id="3.40.50.1820">
    <property type="entry name" value="alpha/beta hydrolase"/>
    <property type="match status" value="1"/>
</dbReference>
<keyword evidence="3" id="KW-1185">Reference proteome</keyword>
<dbReference type="GO" id="GO:0016020">
    <property type="term" value="C:membrane"/>
    <property type="evidence" value="ECO:0007669"/>
    <property type="project" value="TreeGrafter"/>
</dbReference>
<gene>
    <name evidence="2" type="ORF">CSO01_26190</name>
</gene>
<dbReference type="PANTHER" id="PTHR43798:SF5">
    <property type="entry name" value="MONOACYLGLYCEROL LIPASE ABHD6"/>
    <property type="match status" value="1"/>
</dbReference>
<proteinExistence type="predicted"/>
<feature type="domain" description="AB hydrolase-1" evidence="1">
    <location>
        <begin position="12"/>
        <end position="252"/>
    </location>
</feature>
<organism evidence="2 3">
    <name type="scientific">Cellulomonas soli</name>
    <dbReference type="NCBI Taxonomy" id="931535"/>
    <lineage>
        <taxon>Bacteria</taxon>
        <taxon>Bacillati</taxon>
        <taxon>Actinomycetota</taxon>
        <taxon>Actinomycetes</taxon>
        <taxon>Micrococcales</taxon>
        <taxon>Cellulomonadaceae</taxon>
        <taxon>Cellulomonas</taxon>
    </lineage>
</organism>
<protein>
    <submittedName>
        <fullName evidence="2">Alpha/beta hydrolase</fullName>
    </submittedName>
</protein>
<reference evidence="2 3" key="1">
    <citation type="submission" date="2019-07" db="EMBL/GenBank/DDBJ databases">
        <title>Whole genome shotgun sequence of Cellulomonas soli NBRC 109434.</title>
        <authorList>
            <person name="Hosoyama A."/>
            <person name="Uohara A."/>
            <person name="Ohji S."/>
            <person name="Ichikawa N."/>
        </authorList>
    </citation>
    <scope>NUCLEOTIDE SEQUENCE [LARGE SCALE GENOMIC DNA]</scope>
    <source>
        <strain evidence="2 3">NBRC 109434</strain>
    </source>
</reference>
<evidence type="ECO:0000259" key="1">
    <source>
        <dbReference type="Pfam" id="PF12697"/>
    </source>
</evidence>
<dbReference type="SUPFAM" id="SSF53474">
    <property type="entry name" value="alpha/beta-Hydrolases"/>
    <property type="match status" value="1"/>
</dbReference>
<evidence type="ECO:0000313" key="2">
    <source>
        <dbReference type="EMBL" id="GEP69904.1"/>
    </source>
</evidence>
<dbReference type="InterPro" id="IPR000073">
    <property type="entry name" value="AB_hydrolase_1"/>
</dbReference>
<comment type="caution">
    <text evidence="2">The sequence shown here is derived from an EMBL/GenBank/DDBJ whole genome shotgun (WGS) entry which is preliminary data.</text>
</comment>
<dbReference type="Pfam" id="PF12697">
    <property type="entry name" value="Abhydrolase_6"/>
    <property type="match status" value="1"/>
</dbReference>